<dbReference type="GO" id="GO:0046983">
    <property type="term" value="F:protein dimerization activity"/>
    <property type="evidence" value="ECO:0007669"/>
    <property type="project" value="InterPro"/>
</dbReference>
<proteinExistence type="predicted"/>
<dbReference type="SUPFAM" id="SSF55455">
    <property type="entry name" value="SRF-like"/>
    <property type="match status" value="1"/>
</dbReference>
<dbReference type="InterPro" id="IPR036879">
    <property type="entry name" value="TF_MADSbox_sf"/>
</dbReference>
<keyword evidence="5" id="KW-0539">Nucleus</keyword>
<dbReference type="PRINTS" id="PR00404">
    <property type="entry name" value="MADSDOMAIN"/>
</dbReference>
<dbReference type="EMBL" id="VAHF01000002">
    <property type="protein sequence ID" value="TXG70020.1"/>
    <property type="molecule type" value="Genomic_DNA"/>
</dbReference>
<keyword evidence="2" id="KW-0805">Transcription regulation</keyword>
<evidence type="ECO:0000313" key="8">
    <source>
        <dbReference type="Proteomes" id="UP000323000"/>
    </source>
</evidence>
<dbReference type="Gene3D" id="3.40.1810.10">
    <property type="entry name" value="Transcription factor, MADS-box"/>
    <property type="match status" value="1"/>
</dbReference>
<evidence type="ECO:0000259" key="6">
    <source>
        <dbReference type="PROSITE" id="PS50066"/>
    </source>
</evidence>
<keyword evidence="4" id="KW-0804">Transcription</keyword>
<comment type="caution">
    <text evidence="7">The sequence shown here is derived from an EMBL/GenBank/DDBJ whole genome shotgun (WGS) entry which is preliminary data.</text>
</comment>
<dbReference type="OrthoDB" id="601557at2759"/>
<protein>
    <recommendedName>
        <fullName evidence="6">MADS-box domain-containing protein</fullName>
    </recommendedName>
</protein>
<dbReference type="PROSITE" id="PS50066">
    <property type="entry name" value="MADS_BOX_2"/>
    <property type="match status" value="1"/>
</dbReference>
<name>A0A5C7ILK0_9ROSI</name>
<keyword evidence="3" id="KW-0238">DNA-binding</keyword>
<dbReference type="AlphaFoldDB" id="A0A5C7ILK0"/>
<dbReference type="GO" id="GO:0003677">
    <property type="term" value="F:DNA binding"/>
    <property type="evidence" value="ECO:0007669"/>
    <property type="project" value="UniProtKB-KW"/>
</dbReference>
<organism evidence="7 8">
    <name type="scientific">Acer yangbiense</name>
    <dbReference type="NCBI Taxonomy" id="1000413"/>
    <lineage>
        <taxon>Eukaryota</taxon>
        <taxon>Viridiplantae</taxon>
        <taxon>Streptophyta</taxon>
        <taxon>Embryophyta</taxon>
        <taxon>Tracheophyta</taxon>
        <taxon>Spermatophyta</taxon>
        <taxon>Magnoliopsida</taxon>
        <taxon>eudicotyledons</taxon>
        <taxon>Gunneridae</taxon>
        <taxon>Pentapetalae</taxon>
        <taxon>rosids</taxon>
        <taxon>malvids</taxon>
        <taxon>Sapindales</taxon>
        <taxon>Sapindaceae</taxon>
        <taxon>Hippocastanoideae</taxon>
        <taxon>Acereae</taxon>
        <taxon>Acer</taxon>
    </lineage>
</organism>
<sequence length="300" mass="33331">MDKEIVNVEAIKHVRSLLATFKKRKINLLKKAHEINILCGVDLCMIIFGPNSRDGPSRPETWASKEGQLLNIINRYKEVTEGVNNNHAQRASSSSVFHENSVDEIAEMGNIDINGKFSTWDSRFDKLSEYQLRLITSKVIVKLNAAERKLEKMKRGENVVKRDDSKKEHLNTNKVIMFQSDPDKVRRELSSSSLSSNGGSEFGGDLIIVSLLVRISIARKPEGEQSKANLSKNPQLKNYAKGKNAATGVAPIAAKASGSRFDILSEEREELMVEGEGLVTSKSNVGIKQKDKAVPTKIKN</sequence>
<dbReference type="InterPro" id="IPR050142">
    <property type="entry name" value="MADS-box/MEF2_TF"/>
</dbReference>
<evidence type="ECO:0000256" key="4">
    <source>
        <dbReference type="ARBA" id="ARBA00023163"/>
    </source>
</evidence>
<gene>
    <name evidence="7" type="ORF">EZV62_004955</name>
</gene>
<dbReference type="InterPro" id="IPR002100">
    <property type="entry name" value="TF_MADSbox"/>
</dbReference>
<dbReference type="Pfam" id="PF00319">
    <property type="entry name" value="SRF-TF"/>
    <property type="match status" value="1"/>
</dbReference>
<dbReference type="PANTHER" id="PTHR48019">
    <property type="entry name" value="SERUM RESPONSE FACTOR HOMOLOG"/>
    <property type="match status" value="1"/>
</dbReference>
<accession>A0A5C7ILK0</accession>
<comment type="subcellular location">
    <subcellularLocation>
        <location evidence="1">Nucleus</location>
    </subcellularLocation>
</comment>
<dbReference type="Proteomes" id="UP000323000">
    <property type="component" value="Chromosome 2"/>
</dbReference>
<evidence type="ECO:0000256" key="5">
    <source>
        <dbReference type="ARBA" id="ARBA00023242"/>
    </source>
</evidence>
<evidence type="ECO:0000313" key="7">
    <source>
        <dbReference type="EMBL" id="TXG70020.1"/>
    </source>
</evidence>
<evidence type="ECO:0000256" key="3">
    <source>
        <dbReference type="ARBA" id="ARBA00023125"/>
    </source>
</evidence>
<evidence type="ECO:0000256" key="1">
    <source>
        <dbReference type="ARBA" id="ARBA00004123"/>
    </source>
</evidence>
<dbReference type="GO" id="GO:0005634">
    <property type="term" value="C:nucleus"/>
    <property type="evidence" value="ECO:0007669"/>
    <property type="project" value="UniProtKB-SubCell"/>
</dbReference>
<dbReference type="SMART" id="SM00432">
    <property type="entry name" value="MADS"/>
    <property type="match status" value="1"/>
</dbReference>
<evidence type="ECO:0000256" key="2">
    <source>
        <dbReference type="ARBA" id="ARBA00023015"/>
    </source>
</evidence>
<reference evidence="8" key="1">
    <citation type="journal article" date="2019" name="Gigascience">
        <title>De novo genome assembly of the endangered Acer yangbiense, a plant species with extremely small populations endemic to Yunnan Province, China.</title>
        <authorList>
            <person name="Yang J."/>
            <person name="Wariss H.M."/>
            <person name="Tao L."/>
            <person name="Zhang R."/>
            <person name="Yun Q."/>
            <person name="Hollingsworth P."/>
            <person name="Dao Z."/>
            <person name="Luo G."/>
            <person name="Guo H."/>
            <person name="Ma Y."/>
            <person name="Sun W."/>
        </authorList>
    </citation>
    <scope>NUCLEOTIDE SEQUENCE [LARGE SCALE GENOMIC DNA]</scope>
    <source>
        <strain evidence="8">cv. Malutang</strain>
    </source>
</reference>
<feature type="domain" description="MADS-box" evidence="6">
    <location>
        <begin position="1"/>
        <end position="53"/>
    </location>
</feature>
<keyword evidence="8" id="KW-1185">Reference proteome</keyword>